<dbReference type="InterPro" id="IPR036273">
    <property type="entry name" value="CRAL/TRIO_N_dom_sf"/>
</dbReference>
<dbReference type="Pfam" id="PF00650">
    <property type="entry name" value="CRAL_TRIO"/>
    <property type="match status" value="1"/>
</dbReference>
<comment type="caution">
    <text evidence="3">The sequence shown here is derived from an EMBL/GenBank/DDBJ whole genome shotgun (WGS) entry which is preliminary data.</text>
</comment>
<accession>A0A8S2KAL3</accession>
<feature type="domain" description="CRAL-TRIO" evidence="1">
    <location>
        <begin position="103"/>
        <end position="276"/>
    </location>
</feature>
<dbReference type="Proteomes" id="UP000682733">
    <property type="component" value="Unassembled WGS sequence"/>
</dbReference>
<dbReference type="PANTHER" id="PTHR45657">
    <property type="entry name" value="CRAL-TRIO DOMAIN-CONTAINING PROTEIN YKL091C-RELATED"/>
    <property type="match status" value="1"/>
</dbReference>
<evidence type="ECO:0000313" key="2">
    <source>
        <dbReference type="EMBL" id="CAF1082485.1"/>
    </source>
</evidence>
<dbReference type="SUPFAM" id="SSF52087">
    <property type="entry name" value="CRAL/TRIO domain"/>
    <property type="match status" value="1"/>
</dbReference>
<evidence type="ECO:0000313" key="4">
    <source>
        <dbReference type="Proteomes" id="UP000682733"/>
    </source>
</evidence>
<dbReference type="InterPro" id="IPR051026">
    <property type="entry name" value="PI/PC_transfer"/>
</dbReference>
<dbReference type="PROSITE" id="PS50191">
    <property type="entry name" value="CRAL_TRIO"/>
    <property type="match status" value="1"/>
</dbReference>
<reference evidence="3" key="1">
    <citation type="submission" date="2021-02" db="EMBL/GenBank/DDBJ databases">
        <authorList>
            <person name="Nowell W R."/>
        </authorList>
    </citation>
    <scope>NUCLEOTIDE SEQUENCE</scope>
</reference>
<proteinExistence type="predicted"/>
<dbReference type="Proteomes" id="UP000677228">
    <property type="component" value="Unassembled WGS sequence"/>
</dbReference>
<dbReference type="PANTHER" id="PTHR45657:SF1">
    <property type="entry name" value="CRAL-TRIO DOMAIN-CONTAINING PROTEIN YKL091C-RELATED"/>
    <property type="match status" value="1"/>
</dbReference>
<dbReference type="CDD" id="cd00170">
    <property type="entry name" value="SEC14"/>
    <property type="match status" value="1"/>
</dbReference>
<protein>
    <recommendedName>
        <fullName evidence="1">CRAL-TRIO domain-containing protein</fullName>
    </recommendedName>
</protein>
<gene>
    <name evidence="2" type="ORF">OVA965_LOCUS18430</name>
    <name evidence="3" type="ORF">TMI583_LOCUS18443</name>
</gene>
<evidence type="ECO:0000259" key="1">
    <source>
        <dbReference type="PROSITE" id="PS50191"/>
    </source>
</evidence>
<dbReference type="SMART" id="SM00516">
    <property type="entry name" value="SEC14"/>
    <property type="match status" value="1"/>
</dbReference>
<dbReference type="AlphaFoldDB" id="A0A8S2KAL3"/>
<name>A0A8S2KAL3_9BILA</name>
<dbReference type="EMBL" id="CAJOBA010009171">
    <property type="protein sequence ID" value="CAF3845301.1"/>
    <property type="molecule type" value="Genomic_DNA"/>
</dbReference>
<organism evidence="3 4">
    <name type="scientific">Didymodactylos carnosus</name>
    <dbReference type="NCBI Taxonomy" id="1234261"/>
    <lineage>
        <taxon>Eukaryota</taxon>
        <taxon>Metazoa</taxon>
        <taxon>Spiralia</taxon>
        <taxon>Gnathifera</taxon>
        <taxon>Rotifera</taxon>
        <taxon>Eurotatoria</taxon>
        <taxon>Bdelloidea</taxon>
        <taxon>Philodinida</taxon>
        <taxon>Philodinidae</taxon>
        <taxon>Didymodactylos</taxon>
    </lineage>
</organism>
<dbReference type="Gene3D" id="3.40.525.10">
    <property type="entry name" value="CRAL-TRIO lipid binding domain"/>
    <property type="match status" value="1"/>
</dbReference>
<sequence length="304" mass="35403">MNTNSPQFDFNQLTGEQQKTFHNVYNELKLDHASYLEYKRKLQLKTEVHSDEEENEWHYELWRHLRARKWNISHTVKSIRDMIQWRKDNHVDSILDNLSILARIDLIRKSVPAANHGYTKAHRPLYIEKSGRLNVDSMLSQFTTDELIQCHIYLLEFNSQLARERSRQVGKHVESFAMISDVKGCKPDARKVFHILKQCIYIDDNYYPERLGQMFVVNPPLIFPALWNLVKHWFDPVTKAKIFVIKKGPDTLSTLLQHIDSDQLPREYGGSCESCPTGPNCIASHSLCTDADDDVEEESLSMAS</sequence>
<dbReference type="InterPro" id="IPR036865">
    <property type="entry name" value="CRAL-TRIO_dom_sf"/>
</dbReference>
<evidence type="ECO:0000313" key="3">
    <source>
        <dbReference type="EMBL" id="CAF3845301.1"/>
    </source>
</evidence>
<dbReference type="SUPFAM" id="SSF46938">
    <property type="entry name" value="CRAL/TRIO N-terminal domain"/>
    <property type="match status" value="1"/>
</dbReference>
<dbReference type="EMBL" id="CAJNOK010009154">
    <property type="protein sequence ID" value="CAF1082485.1"/>
    <property type="molecule type" value="Genomic_DNA"/>
</dbReference>
<dbReference type="InterPro" id="IPR001251">
    <property type="entry name" value="CRAL-TRIO_dom"/>
</dbReference>